<evidence type="ECO:0000259" key="1">
    <source>
        <dbReference type="Pfam" id="PF22483"/>
    </source>
</evidence>
<comment type="caution">
    <text evidence="2">The sequence shown here is derived from an EMBL/GenBank/DDBJ whole genome shotgun (WGS) entry which is preliminary data.</text>
</comment>
<protein>
    <recommendedName>
        <fullName evidence="1">Transposase for insertion sequence element IS21-like C-terminal domain-containing protein</fullName>
    </recommendedName>
</protein>
<proteinExistence type="predicted"/>
<dbReference type="RefSeq" id="WP_183108804.1">
    <property type="nucleotide sequence ID" value="NZ_MCIB01000023.1"/>
</dbReference>
<evidence type="ECO:0000313" key="2">
    <source>
        <dbReference type="EMBL" id="RKD31185.1"/>
    </source>
</evidence>
<reference evidence="2 3" key="1">
    <citation type="submission" date="2016-08" db="EMBL/GenBank/DDBJ databases">
        <title>Novel Firmicutes and Novel Genomes.</title>
        <authorList>
            <person name="Poppleton D.I."/>
            <person name="Gribaldo S."/>
        </authorList>
    </citation>
    <scope>NUCLEOTIDE SEQUENCE [LARGE SCALE GENOMIC DNA]</scope>
    <source>
        <strain evidence="2 3">CTT3</strain>
    </source>
</reference>
<evidence type="ECO:0000313" key="3">
    <source>
        <dbReference type="Proteomes" id="UP000284177"/>
    </source>
</evidence>
<sequence length="123" mass="14933">MLFDFIILWFWAYVNYIGKKIFVSKTEKIPTEELLKLSLYFVIYVKDYLLAIKLDYDIARTKELRVNKYSVIDIEQNKYSVLEDLVGKFTFVKIYPEKIKVYYDNKLVATYKRSPEVFRRENK</sequence>
<name>A0A419T134_9FIRM</name>
<dbReference type="AlphaFoldDB" id="A0A419T134"/>
<organism evidence="2 3">
    <name type="scientific">Thermohalobacter berrensis</name>
    <dbReference type="NCBI Taxonomy" id="99594"/>
    <lineage>
        <taxon>Bacteria</taxon>
        <taxon>Bacillati</taxon>
        <taxon>Bacillota</taxon>
        <taxon>Tissierellia</taxon>
        <taxon>Tissierellales</taxon>
        <taxon>Thermohalobacteraceae</taxon>
        <taxon>Thermohalobacter</taxon>
    </lineage>
</organism>
<dbReference type="InterPro" id="IPR054353">
    <property type="entry name" value="IstA-like_C"/>
</dbReference>
<feature type="domain" description="Transposase for insertion sequence element IS21-like C-terminal" evidence="1">
    <location>
        <begin position="55"/>
        <end position="115"/>
    </location>
</feature>
<dbReference type="Proteomes" id="UP000284177">
    <property type="component" value="Unassembled WGS sequence"/>
</dbReference>
<gene>
    <name evidence="2" type="ORF">BET03_03395</name>
</gene>
<keyword evidence="3" id="KW-1185">Reference proteome</keyword>
<dbReference type="Pfam" id="PF22483">
    <property type="entry name" value="Mu-transpos_C_2"/>
    <property type="match status" value="1"/>
</dbReference>
<accession>A0A419T134</accession>
<dbReference type="EMBL" id="MCIB01000023">
    <property type="protein sequence ID" value="RKD31185.1"/>
    <property type="molecule type" value="Genomic_DNA"/>
</dbReference>